<keyword evidence="1 4" id="KW-0378">Hydrolase</keyword>
<dbReference type="GO" id="GO:0004521">
    <property type="term" value="F:RNA endonuclease activity"/>
    <property type="evidence" value="ECO:0007669"/>
    <property type="project" value="TreeGrafter"/>
</dbReference>
<proteinExistence type="predicted"/>
<dbReference type="CDD" id="cd16295">
    <property type="entry name" value="TTHA0252-CPSF-like_MBL-fold"/>
    <property type="match status" value="1"/>
</dbReference>
<evidence type="ECO:0000259" key="3">
    <source>
        <dbReference type="SMART" id="SM01027"/>
    </source>
</evidence>
<dbReference type="GO" id="GO:0016787">
    <property type="term" value="F:hydrolase activity"/>
    <property type="evidence" value="ECO:0007669"/>
    <property type="project" value="UniProtKB-KW"/>
</dbReference>
<dbReference type="RefSeq" id="WP_107185098.1">
    <property type="nucleotide sequence ID" value="NZ_PYNS01000011.1"/>
</dbReference>
<dbReference type="PANTHER" id="PTHR11203">
    <property type="entry name" value="CLEAVAGE AND POLYADENYLATION SPECIFICITY FACTOR FAMILY MEMBER"/>
    <property type="match status" value="1"/>
</dbReference>
<comment type="caution">
    <text evidence="4">The sequence shown here is derived from an EMBL/GenBank/DDBJ whole genome shotgun (WGS) entry which is preliminary data.</text>
</comment>
<dbReference type="Gene3D" id="3.40.50.10890">
    <property type="match status" value="1"/>
</dbReference>
<evidence type="ECO:0000313" key="4">
    <source>
        <dbReference type="EMBL" id="PSV10565.1"/>
    </source>
</evidence>
<organism evidence="4 5">
    <name type="scientific">Photobacterium leiognathi subsp. mandapamensis</name>
    <name type="common">Photobacterium mandapamensis</name>
    <dbReference type="NCBI Taxonomy" id="48408"/>
    <lineage>
        <taxon>Bacteria</taxon>
        <taxon>Pseudomonadati</taxon>
        <taxon>Pseudomonadota</taxon>
        <taxon>Gammaproteobacteria</taxon>
        <taxon>Vibrionales</taxon>
        <taxon>Vibrionaceae</taxon>
        <taxon>Photobacterium</taxon>
    </lineage>
</organism>
<dbReference type="SMART" id="SM01027">
    <property type="entry name" value="Beta-Casp"/>
    <property type="match status" value="1"/>
</dbReference>
<dbReference type="InterPro" id="IPR001279">
    <property type="entry name" value="Metallo-B-lactamas"/>
</dbReference>
<dbReference type="InterPro" id="IPR022712">
    <property type="entry name" value="Beta_Casp"/>
</dbReference>
<gene>
    <name evidence="4" type="ORF">C0W93_11165</name>
</gene>
<evidence type="ECO:0000259" key="2">
    <source>
        <dbReference type="SMART" id="SM00849"/>
    </source>
</evidence>
<name>A0A2T3KUM6_PHOLD</name>
<dbReference type="PANTHER" id="PTHR11203:SF37">
    <property type="entry name" value="INTEGRATOR COMPLEX SUBUNIT 11"/>
    <property type="match status" value="1"/>
</dbReference>
<dbReference type="SMART" id="SM00849">
    <property type="entry name" value="Lactamase_B"/>
    <property type="match status" value="1"/>
</dbReference>
<evidence type="ECO:0000313" key="5">
    <source>
        <dbReference type="Proteomes" id="UP000240530"/>
    </source>
</evidence>
<feature type="domain" description="Metallo-beta-lactamase" evidence="2">
    <location>
        <begin position="13"/>
        <end position="231"/>
    </location>
</feature>
<dbReference type="Pfam" id="PF10996">
    <property type="entry name" value="Beta-Casp"/>
    <property type="match status" value="1"/>
</dbReference>
<dbReference type="AlphaFoldDB" id="A0A2T3KUM6"/>
<accession>A0A2T3KUM6</accession>
<dbReference type="Pfam" id="PF07521">
    <property type="entry name" value="RMMBL"/>
    <property type="match status" value="1"/>
</dbReference>
<protein>
    <submittedName>
        <fullName evidence="4">MBL fold hydrolase</fullName>
    </submittedName>
</protein>
<dbReference type="InterPro" id="IPR050698">
    <property type="entry name" value="MBL"/>
</dbReference>
<dbReference type="Proteomes" id="UP000240530">
    <property type="component" value="Unassembled WGS sequence"/>
</dbReference>
<evidence type="ECO:0000256" key="1">
    <source>
        <dbReference type="ARBA" id="ARBA00022801"/>
    </source>
</evidence>
<reference evidence="4 5" key="1">
    <citation type="submission" date="2018-03" db="EMBL/GenBank/DDBJ databases">
        <title>Whole genome sequencing of Histamine producing bacteria.</title>
        <authorList>
            <person name="Butler K."/>
        </authorList>
    </citation>
    <scope>NUCLEOTIDE SEQUENCE [LARGE SCALE GENOMIC DNA]</scope>
    <source>
        <strain evidence="4 5">Res.4.1</strain>
    </source>
</reference>
<dbReference type="InterPro" id="IPR036866">
    <property type="entry name" value="RibonucZ/Hydroxyglut_hydro"/>
</dbReference>
<dbReference type="Pfam" id="PF00753">
    <property type="entry name" value="Lactamase_B"/>
    <property type="match status" value="1"/>
</dbReference>
<dbReference type="SUPFAM" id="SSF56281">
    <property type="entry name" value="Metallo-hydrolase/oxidoreductase"/>
    <property type="match status" value="1"/>
</dbReference>
<dbReference type="EMBL" id="PYNS01000011">
    <property type="protein sequence ID" value="PSV10565.1"/>
    <property type="molecule type" value="Genomic_DNA"/>
</dbReference>
<dbReference type="Gene3D" id="3.60.15.10">
    <property type="entry name" value="Ribonuclease Z/Hydroxyacylglutathione hydrolase-like"/>
    <property type="match status" value="1"/>
</dbReference>
<dbReference type="InterPro" id="IPR011108">
    <property type="entry name" value="RMMBL"/>
</dbReference>
<sequence length="458" mass="50705">MDIIHHGAKTGVTGSCHELMIGKSSLLIDCGLFQGAEAKHQQLNIEFDIKHIEALLVTHSHIDHIGRIPWLLAAGFSGPIYATEATSALLPLMLEDGLKIQLGFNEKQCQQFTQLIKQKIRPVPYDCWAKLVLLNGESVSVRFRQAGHILGSAYIEIKLPDQRTVVFSGDLGPSNTPLLSDPISPLSADVLVLESTYGDKSHHDVIERESQLRQLIEYSLRDGGAILIPAFSVGRTQELLFDIENILADVLSGSGHDNEHQKVWKTLPVILDSPLAHKITEQYRHFHELWSKEAKDRRYVGRHPLAFEQCITIENHQDHVELVNRLKHSGEPAIIVAASGMCSGGRIMNYLEALLPDVRTDVILAGYQAVGTVGRQLLDQNNQIVINDETVEVNAKVYGLSGYSAHAAQDDLVKFVEQIEDGPSVIRIVHGDKEAQSRLADKLRACRPDAKIVIAAEL</sequence>
<feature type="domain" description="Beta-Casp" evidence="3">
    <location>
        <begin position="236"/>
        <end position="377"/>
    </location>
</feature>